<evidence type="ECO:0000313" key="4">
    <source>
        <dbReference type="Proteomes" id="UP000242254"/>
    </source>
</evidence>
<gene>
    <name evidence="3" type="ORF">RHIMIDRAFT_241418</name>
</gene>
<feature type="domain" description="MSP" evidence="2">
    <location>
        <begin position="257"/>
        <end position="378"/>
    </location>
</feature>
<organism evidence="3 4">
    <name type="scientific">Rhizopus microsporus ATCC 52813</name>
    <dbReference type="NCBI Taxonomy" id="1340429"/>
    <lineage>
        <taxon>Eukaryota</taxon>
        <taxon>Fungi</taxon>
        <taxon>Fungi incertae sedis</taxon>
        <taxon>Mucoromycota</taxon>
        <taxon>Mucoromycotina</taxon>
        <taxon>Mucoromycetes</taxon>
        <taxon>Mucorales</taxon>
        <taxon>Mucorineae</taxon>
        <taxon>Rhizopodaceae</taxon>
        <taxon>Rhizopus</taxon>
    </lineage>
</organism>
<dbReference type="Proteomes" id="UP000242254">
    <property type="component" value="Unassembled WGS sequence"/>
</dbReference>
<dbReference type="Gene3D" id="2.60.40.10">
    <property type="entry name" value="Immunoglobulins"/>
    <property type="match status" value="1"/>
</dbReference>
<dbReference type="SUPFAM" id="SSF49354">
    <property type="entry name" value="PapD-like"/>
    <property type="match status" value="1"/>
</dbReference>
<keyword evidence="4" id="KW-1185">Reference proteome</keyword>
<sequence length="396" mass="46071">MVKGYASSVYSLKSTRSAKSGKSFLSLSESSTDSLWRNIKNWIPSYSRKKKSDNDSISTSSFTSINRLKRLFNNKQISPRASFDMEVSTEDSILETSSTLNSTGPVGILINREKDSEEAIKERRERRRRKRRENMLKHYHTVDHECSSSSSDTLLTPQNEVSFQMNDPRIMFLEPSPVPRFRNVAPPPPPSPPYMNIIIDEELSNNNNDIISIIQPFEDDSTPTILTPKSIINQTKQSSNEYSTDEHERRISLLIESLKLNQNKKKYKLYFHEPYFRGQTLRLSLENTIPEDHIILFKFLTTNTNNKVERYFVRPSAGKIVDSSETDIMIFLNQIPPQQTKDTLMIRWAVVQRNTEIEAWLNKLPESTRRRWIDMLDEQWPNQVTIKLTKIKVEFV</sequence>
<dbReference type="EMBL" id="KZ303863">
    <property type="protein sequence ID" value="PHZ08657.1"/>
    <property type="molecule type" value="Genomic_DNA"/>
</dbReference>
<reference evidence="3 4" key="1">
    <citation type="journal article" date="2016" name="Proc. Natl. Acad. Sci. U.S.A.">
        <title>Lipid metabolic changes in an early divergent fungus govern the establishment of a mutualistic symbiosis with endobacteria.</title>
        <authorList>
            <person name="Lastovetsky O.A."/>
            <person name="Gaspar M.L."/>
            <person name="Mondo S.J."/>
            <person name="LaButti K.M."/>
            <person name="Sandor L."/>
            <person name="Grigoriev I.V."/>
            <person name="Henry S.A."/>
            <person name="Pawlowska T.E."/>
        </authorList>
    </citation>
    <scope>NUCLEOTIDE SEQUENCE [LARGE SCALE GENOMIC DNA]</scope>
    <source>
        <strain evidence="3 4">ATCC 52813</strain>
    </source>
</reference>
<dbReference type="AlphaFoldDB" id="A0A2G4SIQ1"/>
<evidence type="ECO:0000256" key="1">
    <source>
        <dbReference type="SAM" id="MobiDB-lite"/>
    </source>
</evidence>
<dbReference type="InterPro" id="IPR013783">
    <property type="entry name" value="Ig-like_fold"/>
</dbReference>
<proteinExistence type="predicted"/>
<name>A0A2G4SIQ1_RHIZD</name>
<dbReference type="Pfam" id="PF00635">
    <property type="entry name" value="Motile_Sperm"/>
    <property type="match status" value="1"/>
</dbReference>
<evidence type="ECO:0000259" key="2">
    <source>
        <dbReference type="PROSITE" id="PS50202"/>
    </source>
</evidence>
<dbReference type="InterPro" id="IPR008962">
    <property type="entry name" value="PapD-like_sf"/>
</dbReference>
<dbReference type="PROSITE" id="PS50202">
    <property type="entry name" value="MSP"/>
    <property type="match status" value="1"/>
</dbReference>
<protein>
    <recommendedName>
        <fullName evidence="2">MSP domain-containing protein</fullName>
    </recommendedName>
</protein>
<dbReference type="RefSeq" id="XP_023462365.1">
    <property type="nucleotide sequence ID" value="XM_023609581.1"/>
</dbReference>
<accession>A0A2G4SIQ1</accession>
<feature type="region of interest" description="Disordered" evidence="1">
    <location>
        <begin position="112"/>
        <end position="132"/>
    </location>
</feature>
<dbReference type="GeneID" id="35440571"/>
<feature type="compositionally biased region" description="Basic and acidic residues" evidence="1">
    <location>
        <begin position="112"/>
        <end position="123"/>
    </location>
</feature>
<dbReference type="InterPro" id="IPR000535">
    <property type="entry name" value="MSP_dom"/>
</dbReference>
<evidence type="ECO:0000313" key="3">
    <source>
        <dbReference type="EMBL" id="PHZ08657.1"/>
    </source>
</evidence>